<dbReference type="Proteomes" id="UP000095286">
    <property type="component" value="Unplaced"/>
</dbReference>
<protein>
    <submittedName>
        <fullName evidence="2">G_PROTEIN_RECEP_F1_2 domain-containing protein</fullName>
    </submittedName>
</protein>
<evidence type="ECO:0000313" key="2">
    <source>
        <dbReference type="WBParaSite" id="RSKR_0000777100.1"/>
    </source>
</evidence>
<dbReference type="WBParaSite" id="RSKR_0000777100.1">
    <property type="protein sequence ID" value="RSKR_0000777100.1"/>
    <property type="gene ID" value="RSKR_0000777100"/>
</dbReference>
<reference evidence="2" key="1">
    <citation type="submission" date="2016-11" db="UniProtKB">
        <authorList>
            <consortium name="WormBaseParasite"/>
        </authorList>
    </citation>
    <scope>IDENTIFICATION</scope>
    <source>
        <strain evidence="2">KR3021</strain>
    </source>
</reference>
<evidence type="ECO:0000313" key="1">
    <source>
        <dbReference type="Proteomes" id="UP000095286"/>
    </source>
</evidence>
<name>A0AC35U530_9BILA</name>
<sequence length="249" mass="28094">MYGLGAPYIFPLGAIFQTTSVYFCVAAAFDCFTRVVLSKKIGDRCCTSKVAEKLVLGITISCIIYNLPHFYELESVPCIDTRTGDENLQICPTSIRTNEVYYTIYYTFLYTTFMAVGPLVVLIILNICVVASVCTKDPTVGEENEEDGTISLILVVFFFIFCNFAALVVNFLELIFQQQLEATMAYLIDLSNLLVVINCTANFFVYSIFSISFSNKLKEILLPTKRTRDEEEIWKESCENGNSLQNILE</sequence>
<organism evidence="1 2">
    <name type="scientific">Rhabditophanes sp. KR3021</name>
    <dbReference type="NCBI Taxonomy" id="114890"/>
    <lineage>
        <taxon>Eukaryota</taxon>
        <taxon>Metazoa</taxon>
        <taxon>Ecdysozoa</taxon>
        <taxon>Nematoda</taxon>
        <taxon>Chromadorea</taxon>
        <taxon>Rhabditida</taxon>
        <taxon>Tylenchina</taxon>
        <taxon>Panagrolaimomorpha</taxon>
        <taxon>Strongyloidoidea</taxon>
        <taxon>Alloionematidae</taxon>
        <taxon>Rhabditophanes</taxon>
    </lineage>
</organism>
<proteinExistence type="predicted"/>
<accession>A0AC35U530</accession>